<dbReference type="GO" id="GO:0005912">
    <property type="term" value="C:adherens junction"/>
    <property type="evidence" value="ECO:0007669"/>
    <property type="project" value="TreeGrafter"/>
</dbReference>
<keyword evidence="15" id="KW-1185">Reference proteome</keyword>
<dbReference type="PANTHER" id="PTHR24027">
    <property type="entry name" value="CADHERIN-23"/>
    <property type="match status" value="1"/>
</dbReference>
<evidence type="ECO:0000256" key="8">
    <source>
        <dbReference type="ARBA" id="ARBA00022889"/>
    </source>
</evidence>
<keyword evidence="5" id="KW-0732">Signal</keyword>
<evidence type="ECO:0000259" key="13">
    <source>
        <dbReference type="PROSITE" id="PS50268"/>
    </source>
</evidence>
<keyword evidence="4" id="KW-0479">Metal-binding</keyword>
<dbReference type="AlphaFoldDB" id="A0A8C5KYN9"/>
<dbReference type="GeneTree" id="ENSGT00940000160137"/>
<evidence type="ECO:0000256" key="2">
    <source>
        <dbReference type="ARBA" id="ARBA00022475"/>
    </source>
</evidence>
<evidence type="ECO:0000256" key="12">
    <source>
        <dbReference type="PROSITE-ProRule" id="PRU00043"/>
    </source>
</evidence>
<evidence type="ECO:0000256" key="6">
    <source>
        <dbReference type="ARBA" id="ARBA00022737"/>
    </source>
</evidence>
<keyword evidence="3" id="KW-0812">Transmembrane</keyword>
<evidence type="ECO:0000256" key="7">
    <source>
        <dbReference type="ARBA" id="ARBA00022837"/>
    </source>
</evidence>
<dbReference type="GO" id="GO:0044331">
    <property type="term" value="P:cell-cell adhesion mediated by cadherin"/>
    <property type="evidence" value="ECO:0007669"/>
    <property type="project" value="TreeGrafter"/>
</dbReference>
<evidence type="ECO:0000256" key="3">
    <source>
        <dbReference type="ARBA" id="ARBA00022692"/>
    </source>
</evidence>
<keyword evidence="7 12" id="KW-0106">Calcium</keyword>
<dbReference type="GO" id="GO:0016342">
    <property type="term" value="C:catenin complex"/>
    <property type="evidence" value="ECO:0007669"/>
    <property type="project" value="TreeGrafter"/>
</dbReference>
<dbReference type="InterPro" id="IPR020894">
    <property type="entry name" value="Cadherin_CS"/>
</dbReference>
<reference evidence="14" key="1">
    <citation type="submission" date="2025-08" db="UniProtKB">
        <authorList>
            <consortium name="Ensembl"/>
        </authorList>
    </citation>
    <scope>IDENTIFICATION</scope>
</reference>
<dbReference type="FunFam" id="2.60.40.60:FF:000008">
    <property type="entry name" value="Cadherin 24"/>
    <property type="match status" value="1"/>
</dbReference>
<evidence type="ECO:0000256" key="1">
    <source>
        <dbReference type="ARBA" id="ARBA00004251"/>
    </source>
</evidence>
<keyword evidence="2" id="KW-1003">Cell membrane</keyword>
<proteinExistence type="predicted"/>
<dbReference type="GO" id="GO:0000902">
    <property type="term" value="P:cell morphogenesis"/>
    <property type="evidence" value="ECO:0007669"/>
    <property type="project" value="TreeGrafter"/>
</dbReference>
<evidence type="ECO:0000256" key="9">
    <source>
        <dbReference type="ARBA" id="ARBA00022989"/>
    </source>
</evidence>
<dbReference type="PRINTS" id="PR00205">
    <property type="entry name" value="CADHERIN"/>
</dbReference>
<dbReference type="GO" id="GO:0007156">
    <property type="term" value="P:homophilic cell adhesion via plasma membrane adhesion molecules"/>
    <property type="evidence" value="ECO:0007669"/>
    <property type="project" value="InterPro"/>
</dbReference>
<dbReference type="GO" id="GO:0016339">
    <property type="term" value="P:calcium-dependent cell-cell adhesion via plasma membrane cell adhesion molecules"/>
    <property type="evidence" value="ECO:0007669"/>
    <property type="project" value="TreeGrafter"/>
</dbReference>
<evidence type="ECO:0000256" key="10">
    <source>
        <dbReference type="ARBA" id="ARBA00023136"/>
    </source>
</evidence>
<dbReference type="InterPro" id="IPR039808">
    <property type="entry name" value="Cadherin"/>
</dbReference>
<dbReference type="Gene3D" id="2.60.40.60">
    <property type="entry name" value="Cadherins"/>
    <property type="match status" value="4"/>
</dbReference>
<sequence length="400" mass="44707">QLRSDLDNGNNSFQYKLLGTGAGRFSIDETTGDIYAIQKLDREERSFYTLRAQVIDTSTGKAVEPESEFVIRVSDVNDNEPKFLDGPYEAMVPEMSPEGTFVIQVTATDADDPASGYNARLLYSLTKGQAYFSVEPTTGVIRISSEMDRELQDEYLVIIQAKDMIGQPGALSASASVLIKLSDINDNKPIFKESFYRFSVSESSPPGTMIGTILAYDDDIGENAEMDYSLEEDDYQAFDIITNNETQEGMVILKKKVDFEHQSHYGIRAQVRNRHVDEHLMPNHADASTTFIKVQVEDEDEPPVFLLPYYVFDIDEGRPPGSFVGTVSAVDPDQRKSPIRYSISRSKVFHINGNGTISTSKLLDREANEWFNLSVTATETCKCSRYPISLHVSSTIAELI</sequence>
<keyword evidence="9" id="KW-1133">Transmembrane helix</keyword>
<dbReference type="Proteomes" id="UP000694385">
    <property type="component" value="Unassembled WGS sequence"/>
</dbReference>
<dbReference type="FunFam" id="2.60.40.60:FF:000009">
    <property type="entry name" value="Cadherin 24"/>
    <property type="match status" value="1"/>
</dbReference>
<comment type="subcellular location">
    <subcellularLocation>
        <location evidence="1">Cell membrane</location>
        <topology evidence="1">Single-pass type I membrane protein</topology>
    </subcellularLocation>
</comment>
<dbReference type="GO" id="GO:0034332">
    <property type="term" value="P:adherens junction organization"/>
    <property type="evidence" value="ECO:0007669"/>
    <property type="project" value="TreeGrafter"/>
</dbReference>
<keyword evidence="6" id="KW-0677">Repeat</keyword>
<dbReference type="PANTHER" id="PTHR24027:SF323">
    <property type="entry name" value="CADHERIN-19"/>
    <property type="match status" value="1"/>
</dbReference>
<name>A0A8C5KYN9_JACJA</name>
<dbReference type="GO" id="GO:0007043">
    <property type="term" value="P:cell-cell junction assembly"/>
    <property type="evidence" value="ECO:0007669"/>
    <property type="project" value="TreeGrafter"/>
</dbReference>
<dbReference type="InterPro" id="IPR015919">
    <property type="entry name" value="Cadherin-like_sf"/>
</dbReference>
<dbReference type="GO" id="GO:0016477">
    <property type="term" value="P:cell migration"/>
    <property type="evidence" value="ECO:0007669"/>
    <property type="project" value="TreeGrafter"/>
</dbReference>
<feature type="domain" description="Cadherin" evidence="13">
    <location>
        <begin position="4"/>
        <end position="83"/>
    </location>
</feature>
<reference evidence="14" key="2">
    <citation type="submission" date="2025-09" db="UniProtKB">
        <authorList>
            <consortium name="Ensembl"/>
        </authorList>
    </citation>
    <scope>IDENTIFICATION</scope>
</reference>
<evidence type="ECO:0000313" key="14">
    <source>
        <dbReference type="Ensembl" id="ENSJJAP00000017015.1"/>
    </source>
</evidence>
<protein>
    <recommendedName>
        <fullName evidence="13">Cadherin domain-containing protein</fullName>
    </recommendedName>
</protein>
<dbReference type="Pfam" id="PF00028">
    <property type="entry name" value="Cadherin"/>
    <property type="match status" value="4"/>
</dbReference>
<dbReference type="GO" id="GO:0005509">
    <property type="term" value="F:calcium ion binding"/>
    <property type="evidence" value="ECO:0007669"/>
    <property type="project" value="UniProtKB-UniRule"/>
</dbReference>
<keyword evidence="8" id="KW-0130">Cell adhesion</keyword>
<dbReference type="Ensembl" id="ENSJJAT00000023532.1">
    <property type="protein sequence ID" value="ENSJJAP00000017015.1"/>
    <property type="gene ID" value="ENSJJAG00000018700.1"/>
</dbReference>
<evidence type="ECO:0000256" key="11">
    <source>
        <dbReference type="ARBA" id="ARBA00023180"/>
    </source>
</evidence>
<dbReference type="OMA" id="ENDANHF"/>
<organism evidence="14 15">
    <name type="scientific">Jaculus jaculus</name>
    <name type="common">Lesser Egyptian jerboa</name>
    <dbReference type="NCBI Taxonomy" id="51337"/>
    <lineage>
        <taxon>Eukaryota</taxon>
        <taxon>Metazoa</taxon>
        <taxon>Chordata</taxon>
        <taxon>Craniata</taxon>
        <taxon>Vertebrata</taxon>
        <taxon>Euteleostomi</taxon>
        <taxon>Mammalia</taxon>
        <taxon>Eutheria</taxon>
        <taxon>Euarchontoglires</taxon>
        <taxon>Glires</taxon>
        <taxon>Rodentia</taxon>
        <taxon>Myomorpha</taxon>
        <taxon>Dipodoidea</taxon>
        <taxon>Dipodidae</taxon>
        <taxon>Dipodinae</taxon>
        <taxon>Jaculus</taxon>
    </lineage>
</organism>
<dbReference type="GO" id="GO:0008013">
    <property type="term" value="F:beta-catenin binding"/>
    <property type="evidence" value="ECO:0007669"/>
    <property type="project" value="TreeGrafter"/>
</dbReference>
<evidence type="ECO:0000313" key="15">
    <source>
        <dbReference type="Proteomes" id="UP000694385"/>
    </source>
</evidence>
<evidence type="ECO:0000256" key="5">
    <source>
        <dbReference type="ARBA" id="ARBA00022729"/>
    </source>
</evidence>
<dbReference type="CDD" id="cd11304">
    <property type="entry name" value="Cadherin_repeat"/>
    <property type="match status" value="4"/>
</dbReference>
<accession>A0A8C5KYN9</accession>
<feature type="domain" description="Cadherin" evidence="13">
    <location>
        <begin position="84"/>
        <end position="191"/>
    </location>
</feature>
<dbReference type="SMART" id="SM00112">
    <property type="entry name" value="CA"/>
    <property type="match status" value="4"/>
</dbReference>
<keyword evidence="11" id="KW-0325">Glycoprotein</keyword>
<dbReference type="SUPFAM" id="SSF49313">
    <property type="entry name" value="Cadherin-like"/>
    <property type="match status" value="4"/>
</dbReference>
<keyword evidence="10" id="KW-0472">Membrane</keyword>
<dbReference type="PROSITE" id="PS00232">
    <property type="entry name" value="CADHERIN_1"/>
    <property type="match status" value="1"/>
</dbReference>
<dbReference type="PROSITE" id="PS50268">
    <property type="entry name" value="CADHERIN_2"/>
    <property type="match status" value="4"/>
</dbReference>
<dbReference type="InterPro" id="IPR002126">
    <property type="entry name" value="Cadherin-like_dom"/>
</dbReference>
<feature type="domain" description="Cadherin" evidence="13">
    <location>
        <begin position="306"/>
        <end position="379"/>
    </location>
</feature>
<feature type="domain" description="Cadherin" evidence="13">
    <location>
        <begin position="192"/>
        <end position="305"/>
    </location>
</feature>
<dbReference type="FunFam" id="2.60.40.60:FF:000012">
    <property type="entry name" value="Cadherin 24"/>
    <property type="match status" value="1"/>
</dbReference>
<dbReference type="GO" id="GO:0045296">
    <property type="term" value="F:cadherin binding"/>
    <property type="evidence" value="ECO:0007669"/>
    <property type="project" value="TreeGrafter"/>
</dbReference>
<evidence type="ECO:0000256" key="4">
    <source>
        <dbReference type="ARBA" id="ARBA00022723"/>
    </source>
</evidence>